<evidence type="ECO:0000313" key="1">
    <source>
        <dbReference type="EMBL" id="PSL57086.1"/>
    </source>
</evidence>
<sequence length="69" mass="7452">MPIESDVDCEGGSCDGPAYVRGPVTVIGPDAYRLDGDNNAIACEQVALNSGVRGARNRIRHRWESGNHR</sequence>
<dbReference type="EMBL" id="PYAX01000002">
    <property type="protein sequence ID" value="PSL57086.1"/>
    <property type="molecule type" value="Genomic_DNA"/>
</dbReference>
<dbReference type="AlphaFoldDB" id="A0A2P8IF40"/>
<name>A0A2P8IF40_SACCR</name>
<protein>
    <recommendedName>
        <fullName evidence="3">Excalibur calcium-binding domain-containing protein</fullName>
    </recommendedName>
</protein>
<evidence type="ECO:0000313" key="2">
    <source>
        <dbReference type="Proteomes" id="UP000241118"/>
    </source>
</evidence>
<evidence type="ECO:0008006" key="3">
    <source>
        <dbReference type="Google" id="ProtNLM"/>
    </source>
</evidence>
<comment type="caution">
    <text evidence="1">The sequence shown here is derived from an EMBL/GenBank/DDBJ whole genome shotgun (WGS) entry which is preliminary data.</text>
</comment>
<proteinExistence type="predicted"/>
<reference evidence="1 2" key="1">
    <citation type="submission" date="2018-03" db="EMBL/GenBank/DDBJ databases">
        <title>Genomic Encyclopedia of Type Strains, Phase III (KMG-III): the genomes of soil and plant-associated and newly described type strains.</title>
        <authorList>
            <person name="Whitman W."/>
        </authorList>
    </citation>
    <scope>NUCLEOTIDE SEQUENCE [LARGE SCALE GENOMIC DNA]</scope>
    <source>
        <strain evidence="1 2">CGMCC 4.7097</strain>
    </source>
</reference>
<gene>
    <name evidence="1" type="ORF">B0I31_10263</name>
</gene>
<accession>A0A2P8IF40</accession>
<keyword evidence="2" id="KW-1185">Reference proteome</keyword>
<organism evidence="1 2">
    <name type="scientific">Saccharothrix carnea</name>
    <dbReference type="NCBI Taxonomy" id="1280637"/>
    <lineage>
        <taxon>Bacteria</taxon>
        <taxon>Bacillati</taxon>
        <taxon>Actinomycetota</taxon>
        <taxon>Actinomycetes</taxon>
        <taxon>Pseudonocardiales</taxon>
        <taxon>Pseudonocardiaceae</taxon>
        <taxon>Saccharothrix</taxon>
    </lineage>
</organism>
<dbReference type="Proteomes" id="UP000241118">
    <property type="component" value="Unassembled WGS sequence"/>
</dbReference>